<organism evidence="1 2">
    <name type="scientific">Coniosporium tulheliwenetii</name>
    <dbReference type="NCBI Taxonomy" id="3383036"/>
    <lineage>
        <taxon>Eukaryota</taxon>
        <taxon>Fungi</taxon>
        <taxon>Dikarya</taxon>
        <taxon>Ascomycota</taxon>
        <taxon>Pezizomycotina</taxon>
        <taxon>Dothideomycetes</taxon>
        <taxon>Dothideomycetes incertae sedis</taxon>
        <taxon>Coniosporium</taxon>
    </lineage>
</organism>
<proteinExistence type="predicted"/>
<keyword evidence="2" id="KW-1185">Reference proteome</keyword>
<evidence type="ECO:0000313" key="2">
    <source>
        <dbReference type="Proteomes" id="UP001172680"/>
    </source>
</evidence>
<protein>
    <submittedName>
        <fullName evidence="1">Uncharacterized protein</fullName>
    </submittedName>
</protein>
<sequence length="206" mass="22773">MTVMPVQRQRGQLATKTERRNKLAVPDTTVADLPSKFNGSSETFKTRPLSQFRREHYQRSRCQPRCTAPSRLRTELHPEDIAEPAERRAPFSTFRSFFVQTYGSSGPDVGIRKRTGTEEPLSTPASATTHEASALSSTAPVHDGRYKIQTAQPHEPTRLMTDIEGGGMPAPKLDTTFNSTTLCCRPGSTLNAGCHETVSRAGRIRT</sequence>
<evidence type="ECO:0000313" key="1">
    <source>
        <dbReference type="EMBL" id="KAJ9639474.1"/>
    </source>
</evidence>
<reference evidence="1" key="1">
    <citation type="submission" date="2022-10" db="EMBL/GenBank/DDBJ databases">
        <title>Culturing micro-colonial fungi from biological soil crusts in the Mojave desert and describing Neophaeococcomyces mojavensis, and introducing the new genera and species Taxawa tesnikishii.</title>
        <authorList>
            <person name="Kurbessoian T."/>
            <person name="Stajich J.E."/>
        </authorList>
    </citation>
    <scope>NUCLEOTIDE SEQUENCE</scope>
    <source>
        <strain evidence="1">JES_115</strain>
    </source>
</reference>
<dbReference type="EMBL" id="JAPDRP010000019">
    <property type="protein sequence ID" value="KAJ9639474.1"/>
    <property type="molecule type" value="Genomic_DNA"/>
</dbReference>
<comment type="caution">
    <text evidence="1">The sequence shown here is derived from an EMBL/GenBank/DDBJ whole genome shotgun (WGS) entry which is preliminary data.</text>
</comment>
<dbReference type="Proteomes" id="UP001172680">
    <property type="component" value="Unassembled WGS sequence"/>
</dbReference>
<name>A0ACC2YWB1_9PEZI</name>
<gene>
    <name evidence="1" type="ORF">H2199_006508</name>
</gene>
<accession>A0ACC2YWB1</accession>